<feature type="non-terminal residue" evidence="1">
    <location>
        <position position="129"/>
    </location>
</feature>
<proteinExistence type="predicted"/>
<evidence type="ECO:0000313" key="2">
    <source>
        <dbReference type="Proteomes" id="UP001469553"/>
    </source>
</evidence>
<keyword evidence="2" id="KW-1185">Reference proteome</keyword>
<reference evidence="1 2" key="1">
    <citation type="submission" date="2021-06" db="EMBL/GenBank/DDBJ databases">
        <authorList>
            <person name="Palmer J.M."/>
        </authorList>
    </citation>
    <scope>NUCLEOTIDE SEQUENCE [LARGE SCALE GENOMIC DNA]</scope>
    <source>
        <strain evidence="1 2">AS_MEX2019</strain>
        <tissue evidence="1">Muscle</tissue>
    </source>
</reference>
<protein>
    <submittedName>
        <fullName evidence="1">Uncharacterized protein</fullName>
    </submittedName>
</protein>
<dbReference type="EMBL" id="JAHRIP010015542">
    <property type="protein sequence ID" value="MEQ2285942.1"/>
    <property type="molecule type" value="Genomic_DNA"/>
</dbReference>
<organism evidence="1 2">
    <name type="scientific">Ameca splendens</name>
    <dbReference type="NCBI Taxonomy" id="208324"/>
    <lineage>
        <taxon>Eukaryota</taxon>
        <taxon>Metazoa</taxon>
        <taxon>Chordata</taxon>
        <taxon>Craniata</taxon>
        <taxon>Vertebrata</taxon>
        <taxon>Euteleostomi</taxon>
        <taxon>Actinopterygii</taxon>
        <taxon>Neopterygii</taxon>
        <taxon>Teleostei</taxon>
        <taxon>Neoteleostei</taxon>
        <taxon>Acanthomorphata</taxon>
        <taxon>Ovalentaria</taxon>
        <taxon>Atherinomorphae</taxon>
        <taxon>Cyprinodontiformes</taxon>
        <taxon>Goodeidae</taxon>
        <taxon>Ameca</taxon>
    </lineage>
</organism>
<sequence length="129" mass="15083">MDNFWRTISKTQLGLQRIALYLSNVLGQHVSYTHLMFLLLMAPYLVPHLTFRAQYESRLKRENSPKSRRLLKAAVGNFCKNVFFTNLLKVSLCPDSMRQIICEKSGSSGSFLWSYCQWQKYTAQKQPIR</sequence>
<accession>A0ABV0XWP4</accession>
<evidence type="ECO:0000313" key="1">
    <source>
        <dbReference type="EMBL" id="MEQ2285942.1"/>
    </source>
</evidence>
<gene>
    <name evidence="1" type="ORF">AMECASPLE_037113</name>
</gene>
<dbReference type="Proteomes" id="UP001469553">
    <property type="component" value="Unassembled WGS sequence"/>
</dbReference>
<name>A0ABV0XWP4_9TELE</name>
<comment type="caution">
    <text evidence="1">The sequence shown here is derived from an EMBL/GenBank/DDBJ whole genome shotgun (WGS) entry which is preliminary data.</text>
</comment>